<name>A0ABR2MLY2_9ASPA</name>
<comment type="caution">
    <text evidence="2">The sequence shown here is derived from an EMBL/GenBank/DDBJ whole genome shotgun (WGS) entry which is preliminary data.</text>
</comment>
<gene>
    <name evidence="2" type="ORF">KSP40_PGU010577</name>
</gene>
<dbReference type="EMBL" id="JBBWWR010000006">
    <property type="protein sequence ID" value="KAK8965142.1"/>
    <property type="molecule type" value="Genomic_DNA"/>
</dbReference>
<dbReference type="Proteomes" id="UP001412067">
    <property type="component" value="Unassembled WGS sequence"/>
</dbReference>
<evidence type="ECO:0000259" key="1">
    <source>
        <dbReference type="Pfam" id="PF04195"/>
    </source>
</evidence>
<evidence type="ECO:0000313" key="2">
    <source>
        <dbReference type="EMBL" id="KAK8965142.1"/>
    </source>
</evidence>
<proteinExistence type="predicted"/>
<protein>
    <recommendedName>
        <fullName evidence="1">Transposase (putative) gypsy type domain-containing protein</fullName>
    </recommendedName>
</protein>
<sequence length="236" mass="26822">MVGDDASARRQAHAANFADAAFKKSTTSVRDLENFRERLLPEGYSARLPGRSERRNTFIEGALVLPLRHFDAGLRLPFWPEYCDILRYFSIVPAQINPNGVAIIMGFLCDLREERIIFDLSIFRKIFAFAATPEGVVYFSSHVCTLVGTAKKVHKWIEQLVIVERDFGDVQGRPHQPADVAFLPPILEGARELLVDAFRGRRFDVILWRLNVNTLLEVHYNKGKSQQGMSISYSPQ</sequence>
<evidence type="ECO:0000313" key="3">
    <source>
        <dbReference type="Proteomes" id="UP001412067"/>
    </source>
</evidence>
<dbReference type="Pfam" id="PF04195">
    <property type="entry name" value="Transposase_28"/>
    <property type="match status" value="1"/>
</dbReference>
<reference evidence="2 3" key="1">
    <citation type="journal article" date="2022" name="Nat. Plants">
        <title>Genomes of leafy and leafless Platanthera orchids illuminate the evolution of mycoheterotrophy.</title>
        <authorList>
            <person name="Li M.H."/>
            <person name="Liu K.W."/>
            <person name="Li Z."/>
            <person name="Lu H.C."/>
            <person name="Ye Q.L."/>
            <person name="Zhang D."/>
            <person name="Wang J.Y."/>
            <person name="Li Y.F."/>
            <person name="Zhong Z.M."/>
            <person name="Liu X."/>
            <person name="Yu X."/>
            <person name="Liu D.K."/>
            <person name="Tu X.D."/>
            <person name="Liu B."/>
            <person name="Hao Y."/>
            <person name="Liao X.Y."/>
            <person name="Jiang Y.T."/>
            <person name="Sun W.H."/>
            <person name="Chen J."/>
            <person name="Chen Y.Q."/>
            <person name="Ai Y."/>
            <person name="Zhai J.W."/>
            <person name="Wu S.S."/>
            <person name="Zhou Z."/>
            <person name="Hsiao Y.Y."/>
            <person name="Wu W.L."/>
            <person name="Chen Y.Y."/>
            <person name="Lin Y.F."/>
            <person name="Hsu J.L."/>
            <person name="Li C.Y."/>
            <person name="Wang Z.W."/>
            <person name="Zhao X."/>
            <person name="Zhong W.Y."/>
            <person name="Ma X.K."/>
            <person name="Ma L."/>
            <person name="Huang J."/>
            <person name="Chen G.Z."/>
            <person name="Huang M.Z."/>
            <person name="Huang L."/>
            <person name="Peng D.H."/>
            <person name="Luo Y.B."/>
            <person name="Zou S.Q."/>
            <person name="Chen S.P."/>
            <person name="Lan S."/>
            <person name="Tsai W.C."/>
            <person name="Van de Peer Y."/>
            <person name="Liu Z.J."/>
        </authorList>
    </citation>
    <scope>NUCLEOTIDE SEQUENCE [LARGE SCALE GENOMIC DNA]</scope>
    <source>
        <strain evidence="2">Lor288</strain>
    </source>
</reference>
<organism evidence="2 3">
    <name type="scientific">Platanthera guangdongensis</name>
    <dbReference type="NCBI Taxonomy" id="2320717"/>
    <lineage>
        <taxon>Eukaryota</taxon>
        <taxon>Viridiplantae</taxon>
        <taxon>Streptophyta</taxon>
        <taxon>Embryophyta</taxon>
        <taxon>Tracheophyta</taxon>
        <taxon>Spermatophyta</taxon>
        <taxon>Magnoliopsida</taxon>
        <taxon>Liliopsida</taxon>
        <taxon>Asparagales</taxon>
        <taxon>Orchidaceae</taxon>
        <taxon>Orchidoideae</taxon>
        <taxon>Orchideae</taxon>
        <taxon>Orchidinae</taxon>
        <taxon>Platanthera</taxon>
    </lineage>
</organism>
<dbReference type="InterPro" id="IPR007321">
    <property type="entry name" value="Transposase_28"/>
</dbReference>
<accession>A0ABR2MLY2</accession>
<feature type="domain" description="Transposase (putative) gypsy type" evidence="1">
    <location>
        <begin position="67"/>
        <end position="128"/>
    </location>
</feature>
<keyword evidence="3" id="KW-1185">Reference proteome</keyword>